<dbReference type="EMBL" id="JAVRHT010000010">
    <property type="protein sequence ID" value="MDT0631292.1"/>
    <property type="molecule type" value="Genomic_DNA"/>
</dbReference>
<evidence type="ECO:0000256" key="2">
    <source>
        <dbReference type="ARBA" id="ARBA00008770"/>
    </source>
</evidence>
<dbReference type="RefSeq" id="WP_311662635.1">
    <property type="nucleotide sequence ID" value="NZ_JAVRHT010000010.1"/>
</dbReference>
<organism evidence="5 6">
    <name type="scientific">Rubrivirga litoralis</name>
    <dbReference type="NCBI Taxonomy" id="3075598"/>
    <lineage>
        <taxon>Bacteria</taxon>
        <taxon>Pseudomonadati</taxon>
        <taxon>Rhodothermota</taxon>
        <taxon>Rhodothermia</taxon>
        <taxon>Rhodothermales</taxon>
        <taxon>Rubricoccaceae</taxon>
        <taxon>Rubrivirga</taxon>
    </lineage>
</organism>
<dbReference type="CDD" id="cd01627">
    <property type="entry name" value="HAD_TPP"/>
    <property type="match status" value="1"/>
</dbReference>
<reference evidence="5 6" key="1">
    <citation type="submission" date="2023-09" db="EMBL/GenBank/DDBJ databases">
        <authorList>
            <person name="Rey-Velasco X."/>
        </authorList>
    </citation>
    <scope>NUCLEOTIDE SEQUENCE [LARGE SCALE GENOMIC DNA]</scope>
    <source>
        <strain evidence="5 6">F394</strain>
    </source>
</reference>
<dbReference type="Gene3D" id="3.30.70.1020">
    <property type="entry name" value="Trehalose-6-phosphate phosphatase related protein, domain 2"/>
    <property type="match status" value="1"/>
</dbReference>
<evidence type="ECO:0000256" key="1">
    <source>
        <dbReference type="ARBA" id="ARBA00005199"/>
    </source>
</evidence>
<dbReference type="InterPro" id="IPR003337">
    <property type="entry name" value="Trehalose_PPase"/>
</dbReference>
<dbReference type="Gene3D" id="3.40.50.1000">
    <property type="entry name" value="HAD superfamily/HAD-like"/>
    <property type="match status" value="1"/>
</dbReference>
<dbReference type="PANTHER" id="PTHR43768">
    <property type="entry name" value="TREHALOSE 6-PHOSPHATE PHOSPHATASE"/>
    <property type="match status" value="1"/>
</dbReference>
<dbReference type="EC" id="3.1.3.12" evidence="4"/>
<gene>
    <name evidence="5" type="primary">otsB</name>
    <name evidence="5" type="ORF">RM540_05970</name>
</gene>
<comment type="catalytic activity">
    <reaction evidence="4">
        <text>alpha,alpha-trehalose 6-phosphate + H2O = alpha,alpha-trehalose + phosphate</text>
        <dbReference type="Rhea" id="RHEA:23420"/>
        <dbReference type="ChEBI" id="CHEBI:15377"/>
        <dbReference type="ChEBI" id="CHEBI:16551"/>
        <dbReference type="ChEBI" id="CHEBI:43474"/>
        <dbReference type="ChEBI" id="CHEBI:58429"/>
        <dbReference type="EC" id="3.1.3.12"/>
    </reaction>
</comment>
<dbReference type="InterPro" id="IPR044651">
    <property type="entry name" value="OTSB-like"/>
</dbReference>
<evidence type="ECO:0000256" key="3">
    <source>
        <dbReference type="ARBA" id="ARBA00022801"/>
    </source>
</evidence>
<accession>A0ABU3BPS7</accession>
<protein>
    <recommendedName>
        <fullName evidence="4">Trehalose 6-phosphate phosphatase</fullName>
        <ecNumber evidence="4">3.1.3.12</ecNumber>
    </recommendedName>
</protein>
<comment type="pathway">
    <text evidence="1 4">Glycan biosynthesis; trehalose biosynthesis.</text>
</comment>
<dbReference type="InterPro" id="IPR006379">
    <property type="entry name" value="HAD-SF_hydro_IIB"/>
</dbReference>
<dbReference type="GO" id="GO:0004805">
    <property type="term" value="F:trehalose-phosphatase activity"/>
    <property type="evidence" value="ECO:0007669"/>
    <property type="project" value="UniProtKB-EC"/>
</dbReference>
<keyword evidence="3 4" id="KW-0378">Hydrolase</keyword>
<keyword evidence="6" id="KW-1185">Reference proteome</keyword>
<dbReference type="SUPFAM" id="SSF56784">
    <property type="entry name" value="HAD-like"/>
    <property type="match status" value="1"/>
</dbReference>
<comment type="caution">
    <text evidence="5">The sequence shown here is derived from an EMBL/GenBank/DDBJ whole genome shotgun (WGS) entry which is preliminary data.</text>
</comment>
<dbReference type="PANTHER" id="PTHR43768:SF3">
    <property type="entry name" value="TREHALOSE 6-PHOSPHATE PHOSPHATASE"/>
    <property type="match status" value="1"/>
</dbReference>
<dbReference type="Proteomes" id="UP001267426">
    <property type="component" value="Unassembled WGS sequence"/>
</dbReference>
<comment type="similarity">
    <text evidence="2 4">Belongs to the trehalose phosphatase family.</text>
</comment>
<dbReference type="InterPro" id="IPR023214">
    <property type="entry name" value="HAD_sf"/>
</dbReference>
<keyword evidence="4" id="KW-0460">Magnesium</keyword>
<comment type="cofactor">
    <cofactor evidence="4">
        <name>Mg(2+)</name>
        <dbReference type="ChEBI" id="CHEBI:18420"/>
    </cofactor>
</comment>
<keyword evidence="4" id="KW-0479">Metal-binding</keyword>
<evidence type="ECO:0000313" key="5">
    <source>
        <dbReference type="EMBL" id="MDT0631292.1"/>
    </source>
</evidence>
<dbReference type="NCBIfam" id="TIGR00685">
    <property type="entry name" value="T6PP"/>
    <property type="match status" value="1"/>
</dbReference>
<evidence type="ECO:0000313" key="6">
    <source>
        <dbReference type="Proteomes" id="UP001267426"/>
    </source>
</evidence>
<evidence type="ECO:0000256" key="4">
    <source>
        <dbReference type="RuleBase" id="RU361117"/>
    </source>
</evidence>
<dbReference type="NCBIfam" id="TIGR01484">
    <property type="entry name" value="HAD-SF-IIB"/>
    <property type="match status" value="1"/>
</dbReference>
<comment type="function">
    <text evidence="4">Removes the phosphate from trehalose 6-phosphate to produce free trehalose.</text>
</comment>
<sequence length="236" mass="24624">MPPVPPRPLLFLDYDGTLAPIVDDPAAAVPHPDVPDLLARLVDAHPVVVITGRDLAALGRLLGGAGGPRVRAVGLHGVETGWSDGTVEERATEAHGEALDRLRAAVPDAQGVVVEDKGAAFAVHYRAAADPDAARAALEAWAETVPDGLTPIWGKRVVELRPAGVSKGTAVAALAAEHPDRTPVYLGDDVTDEDAFRALQALRQPAVTVKVGEGETVAGHRLPDVDAVVAYLRAFL</sequence>
<dbReference type="Pfam" id="PF02358">
    <property type="entry name" value="Trehalose_PPase"/>
    <property type="match status" value="1"/>
</dbReference>
<dbReference type="InterPro" id="IPR036412">
    <property type="entry name" value="HAD-like_sf"/>
</dbReference>
<proteinExistence type="inferred from homology"/>
<name>A0ABU3BPS7_9BACT</name>